<gene>
    <name evidence="7" type="ORF">FDP41_009133</name>
</gene>
<comment type="caution">
    <text evidence="7">The sequence shown here is derived from an EMBL/GenBank/DDBJ whole genome shotgun (WGS) entry which is preliminary data.</text>
</comment>
<evidence type="ECO:0000256" key="2">
    <source>
        <dbReference type="ARBA" id="ARBA00022692"/>
    </source>
</evidence>
<dbReference type="OMA" id="DSIMFIM"/>
<evidence type="ECO:0008006" key="9">
    <source>
        <dbReference type="Google" id="ProtNLM"/>
    </source>
</evidence>
<dbReference type="Proteomes" id="UP000444721">
    <property type="component" value="Unassembled WGS sequence"/>
</dbReference>
<evidence type="ECO:0000313" key="7">
    <source>
        <dbReference type="EMBL" id="KAF0972884.1"/>
    </source>
</evidence>
<protein>
    <recommendedName>
        <fullName evidence="9">ADP/ATP translocase</fullName>
    </recommendedName>
</protein>
<dbReference type="EMBL" id="VFQX01000066">
    <property type="protein sequence ID" value="KAF0972884.1"/>
    <property type="molecule type" value="Genomic_DNA"/>
</dbReference>
<organism evidence="7 8">
    <name type="scientific">Naegleria fowleri</name>
    <name type="common">Brain eating amoeba</name>
    <dbReference type="NCBI Taxonomy" id="5763"/>
    <lineage>
        <taxon>Eukaryota</taxon>
        <taxon>Discoba</taxon>
        <taxon>Heterolobosea</taxon>
        <taxon>Tetramitia</taxon>
        <taxon>Eutetramitia</taxon>
        <taxon>Vahlkampfiidae</taxon>
        <taxon>Naegleria</taxon>
    </lineage>
</organism>
<evidence type="ECO:0000256" key="6">
    <source>
        <dbReference type="RuleBase" id="RU000488"/>
    </source>
</evidence>
<reference evidence="7 8" key="1">
    <citation type="journal article" date="2019" name="Sci. Rep.">
        <title>Nanopore sequencing improves the draft genome of the human pathogenic amoeba Naegleria fowleri.</title>
        <authorList>
            <person name="Liechti N."/>
            <person name="Schurch N."/>
            <person name="Bruggmann R."/>
            <person name="Wittwer M."/>
        </authorList>
    </citation>
    <scope>NUCLEOTIDE SEQUENCE [LARGE SCALE GENOMIC DNA]</scope>
    <source>
        <strain evidence="7 8">ATCC 30894</strain>
    </source>
</reference>
<dbReference type="RefSeq" id="XP_044557598.1">
    <property type="nucleotide sequence ID" value="XM_044713061.1"/>
</dbReference>
<dbReference type="VEuPathDB" id="AmoebaDB:NF0026920"/>
<evidence type="ECO:0000256" key="4">
    <source>
        <dbReference type="ARBA" id="ARBA00023136"/>
    </source>
</evidence>
<dbReference type="SUPFAM" id="SSF103506">
    <property type="entry name" value="Mitochondrial carrier"/>
    <property type="match status" value="1"/>
</dbReference>
<keyword evidence="2 5" id="KW-0812">Transmembrane</keyword>
<dbReference type="PANTHER" id="PTHR24089">
    <property type="entry name" value="SOLUTE CARRIER FAMILY 25"/>
    <property type="match status" value="1"/>
</dbReference>
<dbReference type="GeneID" id="68116350"/>
<keyword evidence="8" id="KW-1185">Reference proteome</keyword>
<keyword evidence="6" id="KW-0813">Transport</keyword>
<proteinExistence type="inferred from homology"/>
<evidence type="ECO:0000256" key="1">
    <source>
        <dbReference type="ARBA" id="ARBA00004141"/>
    </source>
</evidence>
<comment type="similarity">
    <text evidence="6">Belongs to the mitochondrial carrier (TC 2.A.29) family.</text>
</comment>
<keyword evidence="3" id="KW-0677">Repeat</keyword>
<dbReference type="GO" id="GO:0016020">
    <property type="term" value="C:membrane"/>
    <property type="evidence" value="ECO:0007669"/>
    <property type="project" value="UniProtKB-SubCell"/>
</dbReference>
<dbReference type="AlphaFoldDB" id="A0A6A5BFS5"/>
<dbReference type="PROSITE" id="PS50920">
    <property type="entry name" value="SOLCAR"/>
    <property type="match status" value="2"/>
</dbReference>
<keyword evidence="4 5" id="KW-0472">Membrane</keyword>
<accession>A0A6A5BFS5</accession>
<sequence>MDSTTPTLSSSSSSLSSDPVVFAKVVSPPPPQATITPPSFQSAEQEFSNTFDLILGTSLIASFSLYRVFNFLFRAVGYQIILEPTEVEKSKAPTNHVEGFSKLYRIEGLGGFFRGFVARMFKKWTHSYVLRNVLVSLDLRREFLVAKRGDLATQRSIPTYQLIYHGASLVTDIFSYPFDTVFVRMQAPRSHRLSHPELRDPNGSIECMNRIIRREGFRALYRGWYLKILQRIIRVTTLVGSYRSMKFFFGLFGLGDEGVTEGSDQTEEILDSFMFIVAELFSRFTVQPLKMLRRRLQYGVLSEDKKTVERLNIISCAQEIYEKEGWFGFYKGTFWQYSLGALLSLKQKISI</sequence>
<feature type="repeat" description="Solcar" evidence="5">
    <location>
        <begin position="266"/>
        <end position="351"/>
    </location>
</feature>
<evidence type="ECO:0000313" key="8">
    <source>
        <dbReference type="Proteomes" id="UP000444721"/>
    </source>
</evidence>
<dbReference type="VEuPathDB" id="AmoebaDB:NfTy_045980"/>
<dbReference type="Pfam" id="PF00153">
    <property type="entry name" value="Mito_carr"/>
    <property type="match status" value="2"/>
</dbReference>
<evidence type="ECO:0000256" key="3">
    <source>
        <dbReference type="ARBA" id="ARBA00022737"/>
    </source>
</evidence>
<dbReference type="Gene3D" id="1.50.40.10">
    <property type="entry name" value="Mitochondrial carrier domain"/>
    <property type="match status" value="1"/>
</dbReference>
<dbReference type="InterPro" id="IPR023395">
    <property type="entry name" value="MCP_dom_sf"/>
</dbReference>
<evidence type="ECO:0000256" key="5">
    <source>
        <dbReference type="PROSITE-ProRule" id="PRU00282"/>
    </source>
</evidence>
<feature type="repeat" description="Solcar" evidence="5">
    <location>
        <begin position="155"/>
        <end position="248"/>
    </location>
</feature>
<dbReference type="OrthoDB" id="10253709at2759"/>
<dbReference type="VEuPathDB" id="AmoebaDB:FDP41_009133"/>
<name>A0A6A5BFS5_NAEFO</name>
<comment type="subcellular location">
    <subcellularLocation>
        <location evidence="1">Membrane</location>
        <topology evidence="1">Multi-pass membrane protein</topology>
    </subcellularLocation>
</comment>
<dbReference type="InterPro" id="IPR018108">
    <property type="entry name" value="MCP_transmembrane"/>
</dbReference>